<comment type="caution">
    <text evidence="3">The sequence shown here is derived from an EMBL/GenBank/DDBJ whole genome shotgun (WGS) entry which is preliminary data.</text>
</comment>
<proteinExistence type="predicted"/>
<dbReference type="PROSITE" id="PS51375">
    <property type="entry name" value="PPR"/>
    <property type="match status" value="3"/>
</dbReference>
<organism evidence="3 4">
    <name type="scientific">Turnera subulata</name>
    <dbReference type="NCBI Taxonomy" id="218843"/>
    <lineage>
        <taxon>Eukaryota</taxon>
        <taxon>Viridiplantae</taxon>
        <taxon>Streptophyta</taxon>
        <taxon>Embryophyta</taxon>
        <taxon>Tracheophyta</taxon>
        <taxon>Spermatophyta</taxon>
        <taxon>Magnoliopsida</taxon>
        <taxon>eudicotyledons</taxon>
        <taxon>Gunneridae</taxon>
        <taxon>Pentapetalae</taxon>
        <taxon>rosids</taxon>
        <taxon>fabids</taxon>
        <taxon>Malpighiales</taxon>
        <taxon>Passifloraceae</taxon>
        <taxon>Turnera</taxon>
    </lineage>
</organism>
<evidence type="ECO:0000256" key="2">
    <source>
        <dbReference type="PROSITE-ProRule" id="PRU00708"/>
    </source>
</evidence>
<feature type="repeat" description="PPR" evidence="2">
    <location>
        <begin position="191"/>
        <end position="225"/>
    </location>
</feature>
<dbReference type="InterPro" id="IPR046960">
    <property type="entry name" value="PPR_At4g14850-like_plant"/>
</dbReference>
<reference evidence="3" key="1">
    <citation type="submission" date="2022-02" db="EMBL/GenBank/DDBJ databases">
        <authorList>
            <person name="Henning P.M."/>
            <person name="McCubbin A.G."/>
            <person name="Shore J.S."/>
        </authorList>
    </citation>
    <scope>NUCLEOTIDE SEQUENCE</scope>
    <source>
        <strain evidence="3">F60SS</strain>
        <tissue evidence="3">Leaves</tissue>
    </source>
</reference>
<dbReference type="FunFam" id="1.25.40.10:FF:000393">
    <property type="entry name" value="Pentatricopeptide repeat-containing protein At1g20230"/>
    <property type="match status" value="1"/>
</dbReference>
<evidence type="ECO:0000313" key="3">
    <source>
        <dbReference type="EMBL" id="KAJ4837718.1"/>
    </source>
</evidence>
<protein>
    <recommendedName>
        <fullName evidence="5">Pentatricopeptide repeat-containing protein</fullName>
    </recommendedName>
</protein>
<dbReference type="GO" id="GO:0009451">
    <property type="term" value="P:RNA modification"/>
    <property type="evidence" value="ECO:0007669"/>
    <property type="project" value="InterPro"/>
</dbReference>
<dbReference type="NCBIfam" id="TIGR00756">
    <property type="entry name" value="PPR"/>
    <property type="match status" value="2"/>
</dbReference>
<feature type="repeat" description="PPR" evidence="2">
    <location>
        <begin position="226"/>
        <end position="260"/>
    </location>
</feature>
<dbReference type="OrthoDB" id="428658at2759"/>
<evidence type="ECO:0008006" key="5">
    <source>
        <dbReference type="Google" id="ProtNLM"/>
    </source>
</evidence>
<dbReference type="GO" id="GO:0003723">
    <property type="term" value="F:RNA binding"/>
    <property type="evidence" value="ECO:0007669"/>
    <property type="project" value="InterPro"/>
</dbReference>
<dbReference type="Pfam" id="PF01535">
    <property type="entry name" value="PPR"/>
    <property type="match status" value="4"/>
</dbReference>
<feature type="repeat" description="PPR" evidence="2">
    <location>
        <begin position="90"/>
        <end position="124"/>
    </location>
</feature>
<reference evidence="3" key="2">
    <citation type="journal article" date="2023" name="Plants (Basel)">
        <title>Annotation of the Turnera subulata (Passifloraceae) Draft Genome Reveals the S-Locus Evolved after the Divergence of Turneroideae from Passifloroideae in a Stepwise Manner.</title>
        <authorList>
            <person name="Henning P.M."/>
            <person name="Roalson E.H."/>
            <person name="Mir W."/>
            <person name="McCubbin A.G."/>
            <person name="Shore J.S."/>
        </authorList>
    </citation>
    <scope>NUCLEOTIDE SEQUENCE</scope>
    <source>
        <strain evidence="3">F60SS</strain>
    </source>
</reference>
<evidence type="ECO:0000256" key="1">
    <source>
        <dbReference type="ARBA" id="ARBA00022737"/>
    </source>
</evidence>
<evidence type="ECO:0000313" key="4">
    <source>
        <dbReference type="Proteomes" id="UP001141552"/>
    </source>
</evidence>
<dbReference type="AlphaFoldDB" id="A0A9Q0JDM2"/>
<dbReference type="EMBL" id="JAKUCV010003756">
    <property type="protein sequence ID" value="KAJ4837718.1"/>
    <property type="molecule type" value="Genomic_DNA"/>
</dbReference>
<dbReference type="InterPro" id="IPR011990">
    <property type="entry name" value="TPR-like_helical_dom_sf"/>
</dbReference>
<keyword evidence="4" id="KW-1185">Reference proteome</keyword>
<dbReference type="InterPro" id="IPR002885">
    <property type="entry name" value="PPR_rpt"/>
</dbReference>
<sequence length="369" mass="40338">MTTYDDNLKRRMAGNRQLLPLFENLRHPILRCLNPAASSLSQAQAAHAHILKTGISADTHLSTKLLSLYANHHPSPAHAVLLLHSLPDPTLFSFSTLVHAFTKLRRFPLALRIFAQMVSLGIGPDTYVLPSVLKACGGLSSVTAGKQVHCVASVSGFDSDSLVLSSLFHMYVQLDRITEARQVFDRMPHPDVVTCSALLSQYARRGLVQDTEELLCRIRDIGLELNLVSWNGMISGFNHSGRHLEAVVLFRNMHLEGFRPDEAGLSSVLPPVGALEMLEIGVQIHGHAIKLGFAQDKCVVSALVDMYGKCACAVEMSRVFEDMDEKDVGVCNALITGLSRNGLVFAARDEVPIGRVILGICILSLVRCL</sequence>
<dbReference type="Proteomes" id="UP001141552">
    <property type="component" value="Unassembled WGS sequence"/>
</dbReference>
<dbReference type="PANTHER" id="PTHR47926:SF347">
    <property type="entry name" value="PENTATRICOPEPTIDE REPEAT-CONTAINING PROTEIN"/>
    <property type="match status" value="1"/>
</dbReference>
<accession>A0A9Q0JDM2</accession>
<name>A0A9Q0JDM2_9ROSI</name>
<dbReference type="Gene3D" id="1.25.40.10">
    <property type="entry name" value="Tetratricopeptide repeat domain"/>
    <property type="match status" value="3"/>
</dbReference>
<gene>
    <name evidence="3" type="ORF">Tsubulata_032592</name>
</gene>
<dbReference type="PANTHER" id="PTHR47926">
    <property type="entry name" value="PENTATRICOPEPTIDE REPEAT-CONTAINING PROTEIN"/>
    <property type="match status" value="1"/>
</dbReference>
<keyword evidence="1" id="KW-0677">Repeat</keyword>